<accession>A0A1F4R6U6</accession>
<evidence type="ECO:0000256" key="3">
    <source>
        <dbReference type="ARBA" id="ARBA00022679"/>
    </source>
</evidence>
<proteinExistence type="inferred from homology"/>
<keyword evidence="3" id="KW-0808">Transferase</keyword>
<evidence type="ECO:0000256" key="6">
    <source>
        <dbReference type="ARBA" id="ARBA00023136"/>
    </source>
</evidence>
<dbReference type="EMBL" id="METP01000055">
    <property type="protein sequence ID" value="OGC03912.1"/>
    <property type="molecule type" value="Genomic_DNA"/>
</dbReference>
<reference evidence="9 10" key="1">
    <citation type="journal article" date="2016" name="Nat. Commun.">
        <title>Thousands of microbial genomes shed light on interconnected biogeochemical processes in an aquifer system.</title>
        <authorList>
            <person name="Anantharaman K."/>
            <person name="Brown C.T."/>
            <person name="Hug L.A."/>
            <person name="Sharon I."/>
            <person name="Castelle C.J."/>
            <person name="Probst A.J."/>
            <person name="Thomas B.C."/>
            <person name="Singh A."/>
            <person name="Wilkins M.J."/>
            <person name="Karaoz U."/>
            <person name="Brodie E.L."/>
            <person name="Williams K.H."/>
            <person name="Hubbard S.S."/>
            <person name="Banfield J.F."/>
        </authorList>
    </citation>
    <scope>NUCLEOTIDE SEQUENCE [LARGE SCALE GENOMIC DNA]</scope>
</reference>
<evidence type="ECO:0000259" key="8">
    <source>
        <dbReference type="Pfam" id="PF02397"/>
    </source>
</evidence>
<keyword evidence="5 7" id="KW-1133">Transmembrane helix</keyword>
<evidence type="ECO:0000313" key="9">
    <source>
        <dbReference type="EMBL" id="OGC03912.1"/>
    </source>
</evidence>
<evidence type="ECO:0000256" key="2">
    <source>
        <dbReference type="ARBA" id="ARBA00006464"/>
    </source>
</evidence>
<dbReference type="Proteomes" id="UP000176938">
    <property type="component" value="Unassembled WGS sequence"/>
</dbReference>
<sequence>MFKIIVDAGLIVVSFILAYFFRFKVLVFITPGSAPIFQQYLNVLIFIILVWLTIFNFIGLYNRKKFTSLIDELAILFGGVILSALVLLGFLFLNREFWFSRLVVFNAWWIALLFLGGFRIVLFIIKSLLRLYGWGIKNTLILGAGEMGQLLARKITQGKTLGARVVGFLDDDPSKSGQAYHGCLVFGDVSKIKEIIRAEKVEEIIIASTKFSAQKVLDIVTECERYGVEFKIVPGILELIASRVDVDELGGIPLLTVSEIQLRGVKALVKRSTDVVASAAGILILAPVYALFAILVKATSAGPVFFFQERIGLDGKKFFMLKFRSMVKDAEKLFARLEARSETEGHLFKIKNDPRITPLGKFMRRFSIDELPQLINVFMGQMSLVGPRPPLPREVEKYSSWHMKRLRVRPGITGPWQVSGRSLLPFEEMVRLDIFYIENWSLWLDVKILMRTIPVVITGSGAY</sequence>
<comment type="caution">
    <text evidence="9">The sequence shown here is derived from an EMBL/GenBank/DDBJ whole genome shotgun (WGS) entry which is preliminary data.</text>
</comment>
<comment type="subcellular location">
    <subcellularLocation>
        <location evidence="1">Membrane</location>
        <topology evidence="1">Multi-pass membrane protein</topology>
    </subcellularLocation>
</comment>
<name>A0A1F4R6U6_UNCSA</name>
<dbReference type="InterPro" id="IPR036291">
    <property type="entry name" value="NAD(P)-bd_dom_sf"/>
</dbReference>
<feature type="transmembrane region" description="Helical" evidence="7">
    <location>
        <begin position="73"/>
        <end position="93"/>
    </location>
</feature>
<dbReference type="Gene3D" id="3.40.50.720">
    <property type="entry name" value="NAD(P)-binding Rossmann-like Domain"/>
    <property type="match status" value="1"/>
</dbReference>
<evidence type="ECO:0000256" key="4">
    <source>
        <dbReference type="ARBA" id="ARBA00022692"/>
    </source>
</evidence>
<dbReference type="PANTHER" id="PTHR30576:SF10">
    <property type="entry name" value="SLL5057 PROTEIN"/>
    <property type="match status" value="1"/>
</dbReference>
<evidence type="ECO:0000256" key="5">
    <source>
        <dbReference type="ARBA" id="ARBA00022989"/>
    </source>
</evidence>
<evidence type="ECO:0000256" key="7">
    <source>
        <dbReference type="SAM" id="Phobius"/>
    </source>
</evidence>
<dbReference type="GO" id="GO:0016020">
    <property type="term" value="C:membrane"/>
    <property type="evidence" value="ECO:0007669"/>
    <property type="project" value="UniProtKB-SubCell"/>
</dbReference>
<dbReference type="PANTHER" id="PTHR30576">
    <property type="entry name" value="COLANIC BIOSYNTHESIS UDP-GLUCOSE LIPID CARRIER TRANSFERASE"/>
    <property type="match status" value="1"/>
</dbReference>
<evidence type="ECO:0000256" key="1">
    <source>
        <dbReference type="ARBA" id="ARBA00004141"/>
    </source>
</evidence>
<dbReference type="Pfam" id="PF02397">
    <property type="entry name" value="Bac_transf"/>
    <property type="match status" value="1"/>
</dbReference>
<feature type="transmembrane region" description="Helical" evidence="7">
    <location>
        <begin position="275"/>
        <end position="296"/>
    </location>
</feature>
<keyword evidence="4 7" id="KW-0812">Transmembrane</keyword>
<organism evidence="9 10">
    <name type="scientific">candidate division WOR-1 bacterium RIFCSPLOWO2_02_FULL_46_20</name>
    <dbReference type="NCBI Taxonomy" id="1802567"/>
    <lineage>
        <taxon>Bacteria</taxon>
        <taxon>Bacillati</taxon>
        <taxon>Saganbacteria</taxon>
    </lineage>
</organism>
<feature type="transmembrane region" description="Helical" evidence="7">
    <location>
        <begin position="41"/>
        <end position="61"/>
    </location>
</feature>
<dbReference type="SUPFAM" id="SSF51735">
    <property type="entry name" value="NAD(P)-binding Rossmann-fold domains"/>
    <property type="match status" value="1"/>
</dbReference>
<feature type="domain" description="Bacterial sugar transferase" evidence="8">
    <location>
        <begin position="270"/>
        <end position="457"/>
    </location>
</feature>
<evidence type="ECO:0000313" key="10">
    <source>
        <dbReference type="Proteomes" id="UP000176938"/>
    </source>
</evidence>
<protein>
    <recommendedName>
        <fullName evidence="8">Bacterial sugar transferase domain-containing protein</fullName>
    </recommendedName>
</protein>
<dbReference type="NCBIfam" id="TIGR03025">
    <property type="entry name" value="EPS_sugtrans"/>
    <property type="match status" value="1"/>
</dbReference>
<dbReference type="Pfam" id="PF13727">
    <property type="entry name" value="CoA_binding_3"/>
    <property type="match status" value="1"/>
</dbReference>
<dbReference type="GO" id="GO:0016780">
    <property type="term" value="F:phosphotransferase activity, for other substituted phosphate groups"/>
    <property type="evidence" value="ECO:0007669"/>
    <property type="project" value="TreeGrafter"/>
</dbReference>
<keyword evidence="6 7" id="KW-0472">Membrane</keyword>
<gene>
    <name evidence="9" type="ORF">A3H38_03485</name>
</gene>
<dbReference type="InterPro" id="IPR017475">
    <property type="entry name" value="EPS_sugar_tfrase"/>
</dbReference>
<feature type="transmembrane region" description="Helical" evidence="7">
    <location>
        <begin position="7"/>
        <end position="29"/>
    </location>
</feature>
<dbReference type="InterPro" id="IPR003362">
    <property type="entry name" value="Bact_transf"/>
</dbReference>
<feature type="transmembrane region" description="Helical" evidence="7">
    <location>
        <begin position="105"/>
        <end position="125"/>
    </location>
</feature>
<dbReference type="AlphaFoldDB" id="A0A1F4R6U6"/>
<comment type="similarity">
    <text evidence="2">Belongs to the bacterial sugar transferase family.</text>
</comment>